<keyword evidence="4" id="KW-1185">Reference proteome</keyword>
<dbReference type="InterPro" id="IPR010131">
    <property type="entry name" value="MdtP/NodT-like"/>
</dbReference>
<evidence type="ECO:0000313" key="3">
    <source>
        <dbReference type="EMBL" id="MCL9819883.1"/>
    </source>
</evidence>
<comment type="caution">
    <text evidence="3">The sequence shown here is derived from an EMBL/GenBank/DDBJ whole genome shotgun (WGS) entry which is preliminary data.</text>
</comment>
<evidence type="ECO:0000256" key="1">
    <source>
        <dbReference type="ARBA" id="ARBA00007613"/>
    </source>
</evidence>
<reference evidence="3" key="1">
    <citation type="submission" date="2022-06" db="EMBL/GenBank/DDBJ databases">
        <title>Helicobacter colisuis sp. nov.</title>
        <authorList>
            <person name="Papic B."/>
            <person name="Gruntar I."/>
        </authorList>
    </citation>
    <scope>NUCLEOTIDE SEQUENCE</scope>
    <source>
        <strain evidence="3">11154-15</strain>
    </source>
</reference>
<protein>
    <submittedName>
        <fullName evidence="3">TolC family protein</fullName>
    </submittedName>
</protein>
<evidence type="ECO:0000313" key="4">
    <source>
        <dbReference type="Proteomes" id="UP001057522"/>
    </source>
</evidence>
<keyword evidence="2" id="KW-0175">Coiled coil</keyword>
<dbReference type="Pfam" id="PF02321">
    <property type="entry name" value="OEP"/>
    <property type="match status" value="2"/>
</dbReference>
<dbReference type="PROSITE" id="PS51257">
    <property type="entry name" value="PROKAR_LIPOPROTEIN"/>
    <property type="match status" value="1"/>
</dbReference>
<comment type="similarity">
    <text evidence="1">Belongs to the outer membrane factor (OMF) (TC 1.B.17) family.</text>
</comment>
<proteinExistence type="inferred from homology"/>
<dbReference type="EMBL" id="JAMOKX010000006">
    <property type="protein sequence ID" value="MCL9819883.1"/>
    <property type="molecule type" value="Genomic_DNA"/>
</dbReference>
<dbReference type="RefSeq" id="WP_250604717.1">
    <property type="nucleotide sequence ID" value="NZ_JAMOKX010000006.1"/>
</dbReference>
<organism evidence="3 4">
    <name type="scientific">Helicobacter colisuis</name>
    <dbReference type="NCBI Taxonomy" id="2949739"/>
    <lineage>
        <taxon>Bacteria</taxon>
        <taxon>Pseudomonadati</taxon>
        <taxon>Campylobacterota</taxon>
        <taxon>Epsilonproteobacteria</taxon>
        <taxon>Campylobacterales</taxon>
        <taxon>Helicobacteraceae</taxon>
        <taxon>Helicobacter</taxon>
    </lineage>
</organism>
<dbReference type="Gene3D" id="2.20.200.10">
    <property type="entry name" value="Outer membrane efflux proteins (OEP)"/>
    <property type="match status" value="1"/>
</dbReference>
<evidence type="ECO:0000256" key="2">
    <source>
        <dbReference type="SAM" id="Coils"/>
    </source>
</evidence>
<dbReference type="Proteomes" id="UP001057522">
    <property type="component" value="Unassembled WGS sequence"/>
</dbReference>
<feature type="coiled-coil region" evidence="2">
    <location>
        <begin position="227"/>
        <end position="254"/>
    </location>
</feature>
<dbReference type="PANTHER" id="PTHR30203">
    <property type="entry name" value="OUTER MEMBRANE CATION EFFLUX PROTEIN"/>
    <property type="match status" value="1"/>
</dbReference>
<accession>A0ABT0TWJ6</accession>
<gene>
    <name evidence="3" type="ORF">NCR95_06875</name>
</gene>
<dbReference type="SUPFAM" id="SSF56954">
    <property type="entry name" value="Outer membrane efflux proteins (OEP)"/>
    <property type="match status" value="1"/>
</dbReference>
<name>A0ABT0TWJ6_9HELI</name>
<dbReference type="Gene3D" id="1.20.1600.10">
    <property type="entry name" value="Outer membrane efflux proteins (OEP)"/>
    <property type="match status" value="1"/>
</dbReference>
<sequence>MSRIVTIIFSFIVFCGCATQVPNHRELTQKIPQNFANQKIIEQIAFAMPSSTILSPKEQMQILFADEVLWGLIEIAIKQNMDLQIAQTRILQARSQLKSAWGEMFPQVNANLKVNDSHTRGSSVKNGAVVETSNQNTQIQATLSWEVDLFGRLSATKNAKESLYYKSLEDLSNAQIILLGDVANLYFTLREMSLNILLTQENILYYQDILELTRLKVENGLLDTTELFDAQDMLTNEQNILEQLKSKQEETKNALLVLLDVKNLGFNLLGDYVFVLPSAFALNTIPADVLLFRPDIKAAIQSLYAQVYNKENAKASLFPILSLSANLSDVLGSSQGEAGNLAWSLAAGLTAPILNRTQLTQNYFLQDAILQESYLTLQKTLNTALAEVENAIFNTQSSQLQVQNNTQRLQNAKSYYEFSANRRSIGLIDELEYLTNKTSLNNSQKNLNTSKNTHLQALVTLFKAFGGNLYLTKEAQ</sequence>
<dbReference type="InterPro" id="IPR003423">
    <property type="entry name" value="OMP_efflux"/>
</dbReference>